<sequence length="168" mass="18271">MRNCMKRALLLASALLAGCQQAGRSPEATAQAFFRSVQTLDLPTAAGHLHSGESVEAIDSFVNGDEDVRTIRKALWERMEYTVGKRQAGRQGTTLVPVRVKTVDMTTVARNIITQQNGGTMFILNQITDPTAPMREVTVGLQVSEEAGKWKIFSSPDLNAALLGLDLL</sequence>
<dbReference type="AlphaFoldDB" id="A0AAV4K7T2"/>
<dbReference type="Proteomes" id="UP000652720">
    <property type="component" value="Unassembled WGS sequence"/>
</dbReference>
<dbReference type="EMBL" id="BMMA01000022">
    <property type="protein sequence ID" value="GGI87258.1"/>
    <property type="molecule type" value="Genomic_DNA"/>
</dbReference>
<dbReference type="PROSITE" id="PS51257">
    <property type="entry name" value="PROKAR_LIPOPROTEIN"/>
    <property type="match status" value="1"/>
</dbReference>
<evidence type="ECO:0000313" key="4">
    <source>
        <dbReference type="Proteomes" id="UP000630135"/>
    </source>
</evidence>
<feature type="signal peptide" evidence="1">
    <location>
        <begin position="1"/>
        <end position="22"/>
    </location>
</feature>
<gene>
    <name evidence="3" type="ORF">GCM10008021_16410</name>
    <name evidence="2" type="ORF">GCM10010914_22170</name>
</gene>
<keyword evidence="4" id="KW-1185">Reference proteome</keyword>
<evidence type="ECO:0000256" key="1">
    <source>
        <dbReference type="SAM" id="SignalP"/>
    </source>
</evidence>
<proteinExistence type="predicted"/>
<evidence type="ECO:0000313" key="2">
    <source>
        <dbReference type="EMBL" id="GGI87258.1"/>
    </source>
</evidence>
<dbReference type="EMBL" id="BMLZ01000018">
    <property type="protein sequence ID" value="GGP29990.1"/>
    <property type="molecule type" value="Genomic_DNA"/>
</dbReference>
<reference evidence="3" key="1">
    <citation type="journal article" date="2014" name="Int. J. Syst. Evol. Microbiol.">
        <title>Complete genome of a new Firmicutes species belonging to the dominant human colonic microbiota ('Ruminococcus bicirculans') reveals two chromosomes and a selective capacity to utilize plant glucans.</title>
        <authorList>
            <consortium name="NISC Comparative Sequencing Program"/>
            <person name="Wegmann U."/>
            <person name="Louis P."/>
            <person name="Goesmann A."/>
            <person name="Henrissat B."/>
            <person name="Duncan S.H."/>
            <person name="Flint H.J."/>
        </authorList>
    </citation>
    <scope>NUCLEOTIDE SEQUENCE</scope>
    <source>
        <strain evidence="3">CGMCC 1.8884</strain>
    </source>
</reference>
<organism evidence="2 5">
    <name type="scientific">Deinococcus wulumuqiensis</name>
    <dbReference type="NCBI Taxonomy" id="980427"/>
    <lineage>
        <taxon>Bacteria</taxon>
        <taxon>Thermotogati</taxon>
        <taxon>Deinococcota</taxon>
        <taxon>Deinococci</taxon>
        <taxon>Deinococcales</taxon>
        <taxon>Deinococcaceae</taxon>
        <taxon>Deinococcus</taxon>
    </lineage>
</organism>
<comment type="caution">
    <text evidence="2">The sequence shown here is derived from an EMBL/GenBank/DDBJ whole genome shotgun (WGS) entry which is preliminary data.</text>
</comment>
<protein>
    <recommendedName>
        <fullName evidence="6">Lipoprotein</fullName>
    </recommendedName>
</protein>
<keyword evidence="1" id="KW-0732">Signal</keyword>
<evidence type="ECO:0000313" key="5">
    <source>
        <dbReference type="Proteomes" id="UP000652720"/>
    </source>
</evidence>
<dbReference type="Proteomes" id="UP000630135">
    <property type="component" value="Unassembled WGS sequence"/>
</dbReference>
<feature type="chain" id="PRO_5043585033" description="Lipoprotein" evidence="1">
    <location>
        <begin position="23"/>
        <end position="168"/>
    </location>
</feature>
<reference evidence="2" key="2">
    <citation type="journal article" date="2014" name="Int. J. Syst. Evol. Microbiol.">
        <title>Complete genome sequence of Corynebacterium casei LMG S-19264T (=DSM 44701T), isolated from a smear-ripened cheese.</title>
        <authorList>
            <consortium name="US DOE Joint Genome Institute (JGI-PGF)"/>
            <person name="Walter F."/>
            <person name="Albersmeier A."/>
            <person name="Kalinowski J."/>
            <person name="Ruckert C."/>
        </authorList>
    </citation>
    <scope>NUCLEOTIDE SEQUENCE</scope>
    <source>
        <strain evidence="2">CGMCC 1.8885</strain>
    </source>
</reference>
<evidence type="ECO:0008006" key="6">
    <source>
        <dbReference type="Google" id="ProtNLM"/>
    </source>
</evidence>
<accession>A0AAV4K7T2</accession>
<reference evidence="4" key="3">
    <citation type="journal article" date="2019" name="Int. J. Syst. Evol. Microbiol.">
        <title>The Global Catalogue of Microorganisms (GCM) 10K type strain sequencing project: providing services to taxonomists for standard genome sequencing and annotation.</title>
        <authorList>
            <consortium name="The Broad Institute Genomics Platform"/>
            <consortium name="The Broad Institute Genome Sequencing Center for Infectious Disease"/>
            <person name="Wu L."/>
            <person name="Ma J."/>
        </authorList>
    </citation>
    <scope>NUCLEOTIDE SEQUENCE [LARGE SCALE GENOMIC DNA]</scope>
    <source>
        <strain evidence="4">CGMCC 1.8884</strain>
    </source>
</reference>
<reference evidence="2" key="4">
    <citation type="submission" date="2023-08" db="EMBL/GenBank/DDBJ databases">
        <authorList>
            <person name="Sun Q."/>
            <person name="Zhou Y."/>
        </authorList>
    </citation>
    <scope>NUCLEOTIDE SEQUENCE</scope>
    <source>
        <strain evidence="3">CGMCC 1.8884</strain>
        <strain evidence="2">CGMCC 1.8885</strain>
    </source>
</reference>
<evidence type="ECO:0000313" key="3">
    <source>
        <dbReference type="EMBL" id="GGP29990.1"/>
    </source>
</evidence>
<name>A0AAV4K7T2_9DEIO</name>